<reference evidence="2" key="2">
    <citation type="submission" date="2020-11" db="EMBL/GenBank/DDBJ databases">
        <authorList>
            <person name="McCartney M.A."/>
            <person name="Auch B."/>
            <person name="Kono T."/>
            <person name="Mallez S."/>
            <person name="Becker A."/>
            <person name="Gohl D.M."/>
            <person name="Silverstein K.A.T."/>
            <person name="Koren S."/>
            <person name="Bechman K.B."/>
            <person name="Herman A."/>
            <person name="Abrahante J.E."/>
            <person name="Garbe J."/>
        </authorList>
    </citation>
    <scope>NUCLEOTIDE SEQUENCE</scope>
    <source>
        <strain evidence="2">Duluth1</strain>
        <tissue evidence="2">Whole animal</tissue>
    </source>
</reference>
<dbReference type="InterPro" id="IPR023696">
    <property type="entry name" value="Ureohydrolase_dom_sf"/>
</dbReference>
<evidence type="ECO:0000313" key="2">
    <source>
        <dbReference type="EMBL" id="KAH3733630.1"/>
    </source>
</evidence>
<dbReference type="Proteomes" id="UP000828390">
    <property type="component" value="Unassembled WGS sequence"/>
</dbReference>
<name>A0A9D4HSP8_DREPO</name>
<comment type="caution">
    <text evidence="2">The sequence shown here is derived from an EMBL/GenBank/DDBJ whole genome shotgun (WGS) entry which is preliminary data.</text>
</comment>
<feature type="chain" id="PRO_5039415519" description="Histone deacetylase" evidence="1">
    <location>
        <begin position="21"/>
        <end position="113"/>
    </location>
</feature>
<dbReference type="EMBL" id="JAIWYP010000011">
    <property type="protein sequence ID" value="KAH3733630.1"/>
    <property type="molecule type" value="Genomic_DNA"/>
</dbReference>
<feature type="signal peptide" evidence="1">
    <location>
        <begin position="1"/>
        <end position="20"/>
    </location>
</feature>
<evidence type="ECO:0000256" key="1">
    <source>
        <dbReference type="SAM" id="SignalP"/>
    </source>
</evidence>
<evidence type="ECO:0000313" key="3">
    <source>
        <dbReference type="Proteomes" id="UP000828390"/>
    </source>
</evidence>
<proteinExistence type="predicted"/>
<dbReference type="Gene3D" id="3.40.800.20">
    <property type="entry name" value="Histone deacetylase domain"/>
    <property type="match status" value="1"/>
</dbReference>
<sequence>MWLVLTRLALLGILYYHVCGWFSSSGHGKAVEFMKKWNLPLMILGGGGYTIRNVARCWTNETSIALGVEVANGRRKLIYSYECLDCQKEDRSILLNYIGCLDLCNAHSYNIII</sequence>
<dbReference type="SUPFAM" id="SSF52768">
    <property type="entry name" value="Arginase/deacetylase"/>
    <property type="match status" value="1"/>
</dbReference>
<organism evidence="2 3">
    <name type="scientific">Dreissena polymorpha</name>
    <name type="common">Zebra mussel</name>
    <name type="synonym">Mytilus polymorpha</name>
    <dbReference type="NCBI Taxonomy" id="45954"/>
    <lineage>
        <taxon>Eukaryota</taxon>
        <taxon>Metazoa</taxon>
        <taxon>Spiralia</taxon>
        <taxon>Lophotrochozoa</taxon>
        <taxon>Mollusca</taxon>
        <taxon>Bivalvia</taxon>
        <taxon>Autobranchia</taxon>
        <taxon>Heteroconchia</taxon>
        <taxon>Euheterodonta</taxon>
        <taxon>Imparidentia</taxon>
        <taxon>Neoheterodontei</taxon>
        <taxon>Myida</taxon>
        <taxon>Dreissenoidea</taxon>
        <taxon>Dreissenidae</taxon>
        <taxon>Dreissena</taxon>
    </lineage>
</organism>
<protein>
    <recommendedName>
        <fullName evidence="4">Histone deacetylase</fullName>
    </recommendedName>
</protein>
<accession>A0A9D4HSP8</accession>
<dbReference type="PANTHER" id="PTHR48252">
    <property type="entry name" value="HISTONE DEACETYLASE 2-RELATED"/>
    <property type="match status" value="1"/>
</dbReference>
<keyword evidence="3" id="KW-1185">Reference proteome</keyword>
<keyword evidence="1" id="KW-0732">Signal</keyword>
<dbReference type="InterPro" id="IPR037138">
    <property type="entry name" value="His_deacetylse_dom_sf"/>
</dbReference>
<reference evidence="2" key="1">
    <citation type="journal article" date="2019" name="bioRxiv">
        <title>The Genome of the Zebra Mussel, Dreissena polymorpha: A Resource for Invasive Species Research.</title>
        <authorList>
            <person name="McCartney M.A."/>
            <person name="Auch B."/>
            <person name="Kono T."/>
            <person name="Mallez S."/>
            <person name="Zhang Y."/>
            <person name="Obille A."/>
            <person name="Becker A."/>
            <person name="Abrahante J.E."/>
            <person name="Garbe J."/>
            <person name="Badalamenti J.P."/>
            <person name="Herman A."/>
            <person name="Mangelson H."/>
            <person name="Liachko I."/>
            <person name="Sullivan S."/>
            <person name="Sone E.D."/>
            <person name="Koren S."/>
            <person name="Silverstein K.A.T."/>
            <person name="Beckman K.B."/>
            <person name="Gohl D.M."/>
        </authorList>
    </citation>
    <scope>NUCLEOTIDE SEQUENCE</scope>
    <source>
        <strain evidence="2">Duluth1</strain>
        <tissue evidence="2">Whole animal</tissue>
    </source>
</reference>
<evidence type="ECO:0008006" key="4">
    <source>
        <dbReference type="Google" id="ProtNLM"/>
    </source>
</evidence>
<dbReference type="PANTHER" id="PTHR48252:SF77">
    <property type="entry name" value="HISTONE DEACETYLASE DOMAIN-CONTAINING PROTEIN"/>
    <property type="match status" value="1"/>
</dbReference>
<gene>
    <name evidence="2" type="ORF">DPMN_040062</name>
</gene>
<dbReference type="AlphaFoldDB" id="A0A9D4HSP8"/>